<dbReference type="InterPro" id="IPR011042">
    <property type="entry name" value="6-blade_b-propeller_TolB-like"/>
</dbReference>
<keyword evidence="2" id="KW-1185">Reference proteome</keyword>
<gene>
    <name evidence="1" type="ORF">ACFS6H_20410</name>
</gene>
<organism evidence="1 2">
    <name type="scientific">Terrimonas rubra</name>
    <dbReference type="NCBI Taxonomy" id="1035890"/>
    <lineage>
        <taxon>Bacteria</taxon>
        <taxon>Pseudomonadati</taxon>
        <taxon>Bacteroidota</taxon>
        <taxon>Chitinophagia</taxon>
        <taxon>Chitinophagales</taxon>
        <taxon>Chitinophagaceae</taxon>
        <taxon>Terrimonas</taxon>
    </lineage>
</organism>
<dbReference type="Gene3D" id="2.120.10.30">
    <property type="entry name" value="TolB, C-terminal domain"/>
    <property type="match status" value="1"/>
</dbReference>
<dbReference type="RefSeq" id="WP_386103470.1">
    <property type="nucleotide sequence ID" value="NZ_JBHUOZ010000003.1"/>
</dbReference>
<name>A0ABW6A9U0_9BACT</name>
<dbReference type="Proteomes" id="UP001597511">
    <property type="component" value="Unassembled WGS sequence"/>
</dbReference>
<reference evidence="2" key="1">
    <citation type="journal article" date="2019" name="Int. J. Syst. Evol. Microbiol.">
        <title>The Global Catalogue of Microorganisms (GCM) 10K type strain sequencing project: providing services to taxonomists for standard genome sequencing and annotation.</title>
        <authorList>
            <consortium name="The Broad Institute Genomics Platform"/>
            <consortium name="The Broad Institute Genome Sequencing Center for Infectious Disease"/>
            <person name="Wu L."/>
            <person name="Ma J."/>
        </authorList>
    </citation>
    <scope>NUCLEOTIDE SEQUENCE [LARGE SCALE GENOMIC DNA]</scope>
    <source>
        <strain evidence="2">KCTC 23299</strain>
    </source>
</reference>
<accession>A0ABW6A9U0</accession>
<evidence type="ECO:0000313" key="1">
    <source>
        <dbReference type="EMBL" id="MFD2922095.1"/>
    </source>
</evidence>
<sequence length="921" mass="105689">MLRNVLLVILSLIYFQSIAQQFGGHPASTKWQQLNSDTARVIFKQGNDSLARDVAAIVHTLAAQHPYSLGNKLKKINIVLQPNTTIANGYVGLGPFRSEFYMTPAVNSFQQGSTPWHKQLAIHEYRHVQQFNNFNNGLSKVAGILFGQEGYALAINASVPDWFYEGDAVYGETFLTQQGRGRLPLFNNMFPALWQAGKNYSWMKLRNGSLKDYVPTHYHLGYLLVNYGRETYGNDIWTKVTRDASAFKGLFYPMQKAVKRHTGKTYKAFYTEAFEHYRQQTKATATGQFILPVNKKVVTHYKYPYLLGGDSLLYLQSAYNQREALMIKEGDHTTRLRFLDIRDDDQFNYNNGKVVYSAYENNARWRWHDYSVIKVLDIATNKQVTIGKKTKYFRPDITADGSKIVATHVAVNGQTALHVLDAVNGGLIRELKDKDISYYADPRFMDAANIVFAARYNNGTMALVKVNISDGSFIRLTPATHKVVGNPYVQNDSLYFTAGYDGGDHAYMLSLTNNNLYKIAASAQGNYNLHAGQNKIAWSSFSAEGFNIEQQDISSKQWLPVDISSLTADTVPVPLAWPGTAGSDNVTTYPKHKHLVNAHSWRPYYEDPLLTYSLYSENILNTLQSELFYQYNENDRTHSTGINLAYGGWYPQITGGAQYTFNRWAQAQNRRKEWNQLDIGLGFNIPLSWVSGTTIKNFNWGVRYQYRNDFNTGFYKDTFTTVQFSYLIHQLSWSQYIQTAAQHIYPRLGYAFGAQYRHAISSYTSWQPVVNATVYLPGFQKSHSIVVSGAYQETDTTYALFGNRMPYSRGYEAPYFARMWRIGGNYHFPIVYPDWGFGNILYLQRIRGNLFYDITRVYNKQKQPFAWQRSTGAEVFIDTKWWNQHPLTFGFRTSYLLDTDFYYPNRKVVFEFIMPVSILPR</sequence>
<evidence type="ECO:0000313" key="2">
    <source>
        <dbReference type="Proteomes" id="UP001597511"/>
    </source>
</evidence>
<proteinExistence type="predicted"/>
<dbReference type="SUPFAM" id="SSF82171">
    <property type="entry name" value="DPP6 N-terminal domain-like"/>
    <property type="match status" value="1"/>
</dbReference>
<evidence type="ECO:0008006" key="3">
    <source>
        <dbReference type="Google" id="ProtNLM"/>
    </source>
</evidence>
<protein>
    <recommendedName>
        <fullName evidence="3">WD40-like Beta Propeller Repeat</fullName>
    </recommendedName>
</protein>
<dbReference type="EMBL" id="JBHUOZ010000003">
    <property type="protein sequence ID" value="MFD2922095.1"/>
    <property type="molecule type" value="Genomic_DNA"/>
</dbReference>
<comment type="caution">
    <text evidence="1">The sequence shown here is derived from an EMBL/GenBank/DDBJ whole genome shotgun (WGS) entry which is preliminary data.</text>
</comment>